<feature type="region of interest" description="Disordered" evidence="1">
    <location>
        <begin position="648"/>
        <end position="667"/>
    </location>
</feature>
<sequence>MAGIPLNWSPCTGCTCPNHHITSYDFSPDRYILKDPNLARLAGSNDQPLEGEVITLQAMIASYKADIRDIDTEASRLVQFIAEMRGRISLVEQKVDALCQERQSISDAIIEREKILNPVRRLPAEILVRIFHSTIDFPVSRSYNVDDHQWHFHPGENTLWEIEKVCREWKTVALSFPELWSSINIVINDDNFGDHSHGNAYIRWLGRQLDRSKNYPLALSVWNDDDDSTFTKLPPALTAILYSFSTHVECLHLYLTSKIFSAMPLLHLSLPSLKSVCLFPTDIQVMDGYENLDLFLCPVLRRLHIVEVQRVSHCFRLPWMQITHFRSEYGDLLHASQPVLHDMRKLTHIEECHLVLEAESSEGENDLPVKQVADRLKLPALEKLQIARFPNDRPRESDETFTAVCGLLERSRSPHITTLHFDHGCTLEEDLLQILRTCLTLEDVRLTDVDEGAITDEILLQLTLRVDGTTPLVPRLHTLHISGPMTFNMQTFVDMVESRWTLAHAQSPPVQRLDEVNLCRFLETEDEPDEDEVERITILSALDVEAAATKLSITTVDVDVRVTLPIVTPLLIDDMTLISQVLPTLSPSTLLPVQSPSTVNLDPSPPAPSLPNLVLDQGPPSTSTRGLPKSQGLQVWKDHLAARVREKDLAEKGKTWDPKGSDQSNYESLRLHLPTKGESVAAHQERMAANEGSL</sequence>
<reference evidence="2" key="1">
    <citation type="submission" date="2023-06" db="EMBL/GenBank/DDBJ databases">
        <authorList>
            <consortium name="Lawrence Berkeley National Laboratory"/>
            <person name="Ahrendt S."/>
            <person name="Sahu N."/>
            <person name="Indic B."/>
            <person name="Wong-Bajracharya J."/>
            <person name="Merenyi Z."/>
            <person name="Ke H.-M."/>
            <person name="Monk M."/>
            <person name="Kocsube S."/>
            <person name="Drula E."/>
            <person name="Lipzen A."/>
            <person name="Balint B."/>
            <person name="Henrissat B."/>
            <person name="Andreopoulos B."/>
            <person name="Martin F.M."/>
            <person name="Harder C.B."/>
            <person name="Rigling D."/>
            <person name="Ford K.L."/>
            <person name="Foster G.D."/>
            <person name="Pangilinan J."/>
            <person name="Papanicolaou A."/>
            <person name="Barry K."/>
            <person name="LaButti K."/>
            <person name="Viragh M."/>
            <person name="Koriabine M."/>
            <person name="Yan M."/>
            <person name="Riley R."/>
            <person name="Champramary S."/>
            <person name="Plett K.L."/>
            <person name="Tsai I.J."/>
            <person name="Slot J."/>
            <person name="Sipos G."/>
            <person name="Plett J."/>
            <person name="Nagy L.G."/>
            <person name="Grigoriev I.V."/>
        </authorList>
    </citation>
    <scope>NUCLEOTIDE SEQUENCE</scope>
    <source>
        <strain evidence="2">CCBAS 213</strain>
    </source>
</reference>
<dbReference type="EMBL" id="JAUEPS010000009">
    <property type="protein sequence ID" value="KAK0462351.1"/>
    <property type="molecule type" value="Genomic_DNA"/>
</dbReference>
<feature type="region of interest" description="Disordered" evidence="1">
    <location>
        <begin position="595"/>
        <end position="632"/>
    </location>
</feature>
<protein>
    <recommendedName>
        <fullName evidence="4">F-box domain-containing protein</fullName>
    </recommendedName>
</protein>
<dbReference type="GeneID" id="85363534"/>
<feature type="compositionally biased region" description="Basic and acidic residues" evidence="1">
    <location>
        <begin position="648"/>
        <end position="660"/>
    </location>
</feature>
<evidence type="ECO:0008006" key="4">
    <source>
        <dbReference type="Google" id="ProtNLM"/>
    </source>
</evidence>
<name>A0AA39NB32_ARMTA</name>
<comment type="caution">
    <text evidence="2">The sequence shown here is derived from an EMBL/GenBank/DDBJ whole genome shotgun (WGS) entry which is preliminary data.</text>
</comment>
<accession>A0AA39NB32</accession>
<dbReference type="AlphaFoldDB" id="A0AA39NB32"/>
<keyword evidence="3" id="KW-1185">Reference proteome</keyword>
<evidence type="ECO:0000313" key="3">
    <source>
        <dbReference type="Proteomes" id="UP001175211"/>
    </source>
</evidence>
<dbReference type="InterPro" id="IPR032675">
    <property type="entry name" value="LRR_dom_sf"/>
</dbReference>
<feature type="region of interest" description="Disordered" evidence="1">
    <location>
        <begin position="674"/>
        <end position="694"/>
    </location>
</feature>
<organism evidence="2 3">
    <name type="scientific">Armillaria tabescens</name>
    <name type="common">Ringless honey mushroom</name>
    <name type="synonym">Agaricus tabescens</name>
    <dbReference type="NCBI Taxonomy" id="1929756"/>
    <lineage>
        <taxon>Eukaryota</taxon>
        <taxon>Fungi</taxon>
        <taxon>Dikarya</taxon>
        <taxon>Basidiomycota</taxon>
        <taxon>Agaricomycotina</taxon>
        <taxon>Agaricomycetes</taxon>
        <taxon>Agaricomycetidae</taxon>
        <taxon>Agaricales</taxon>
        <taxon>Marasmiineae</taxon>
        <taxon>Physalacriaceae</taxon>
        <taxon>Desarmillaria</taxon>
    </lineage>
</organism>
<evidence type="ECO:0000313" key="2">
    <source>
        <dbReference type="EMBL" id="KAK0462351.1"/>
    </source>
</evidence>
<dbReference type="Proteomes" id="UP001175211">
    <property type="component" value="Unassembled WGS sequence"/>
</dbReference>
<proteinExistence type="predicted"/>
<gene>
    <name evidence="2" type="ORF">EV420DRAFT_1734549</name>
</gene>
<evidence type="ECO:0000256" key="1">
    <source>
        <dbReference type="SAM" id="MobiDB-lite"/>
    </source>
</evidence>
<dbReference type="RefSeq" id="XP_060333963.1">
    <property type="nucleotide sequence ID" value="XM_060479986.1"/>
</dbReference>
<dbReference type="Gene3D" id="3.80.10.10">
    <property type="entry name" value="Ribonuclease Inhibitor"/>
    <property type="match status" value="1"/>
</dbReference>